<organism evidence="2 3">
    <name type="scientific">Loa loa</name>
    <name type="common">Eye worm</name>
    <name type="synonym">Filaria loa</name>
    <dbReference type="NCBI Taxonomy" id="7209"/>
    <lineage>
        <taxon>Eukaryota</taxon>
        <taxon>Metazoa</taxon>
        <taxon>Ecdysozoa</taxon>
        <taxon>Nematoda</taxon>
        <taxon>Chromadorea</taxon>
        <taxon>Rhabditida</taxon>
        <taxon>Spirurina</taxon>
        <taxon>Spiruromorpha</taxon>
        <taxon>Filarioidea</taxon>
        <taxon>Onchocercidae</taxon>
        <taxon>Loa</taxon>
    </lineage>
</organism>
<dbReference type="InParanoid" id="A0A1I7VH21"/>
<dbReference type="WBParaSite" id="EN70_2472">
    <property type="protein sequence ID" value="EN70_2472"/>
    <property type="gene ID" value="EN70_2472"/>
</dbReference>
<keyword evidence="2" id="KW-1185">Reference proteome</keyword>
<reference evidence="3" key="2">
    <citation type="submission" date="2016-11" db="UniProtKB">
        <authorList>
            <consortium name="WormBaseParasite"/>
        </authorList>
    </citation>
    <scope>IDENTIFICATION</scope>
</reference>
<evidence type="ECO:0000256" key="1">
    <source>
        <dbReference type="SAM" id="MobiDB-lite"/>
    </source>
</evidence>
<proteinExistence type="predicted"/>
<evidence type="ECO:0000313" key="2">
    <source>
        <dbReference type="Proteomes" id="UP000095285"/>
    </source>
</evidence>
<dbReference type="OrthoDB" id="5832665at2759"/>
<sequence>MTCNVTYEATPFRNRLARRTYSSIRCSRQTQRTQLEITGNRSLSEQHEQQQYMHQGCHTISEECTSTGQSFMSQNNEQCDAGDTGSRIFLRGPIQLRDSRRKTAEQWQTRKHSLTSDGNSVEEIRCGQKVKFSPAIDDRSFLRNLRNTVQNKGSHQNSTLKQPDFTLAHLLPSLFSSSMTGLKSKSRNFESNSGSVCHSDSSYPANSCTRPKELHLKSAGLYEIRVNIPKQNQNPLNKSHDYIGAVREINDCRLALRKKQTIDKDIALNDEINDHQRIVSFCNSQHLIHQ</sequence>
<dbReference type="Proteomes" id="UP000095285">
    <property type="component" value="Unassembled WGS sequence"/>
</dbReference>
<gene>
    <name evidence="3" type="primary">LOAG_07912</name>
</gene>
<accession>A0A1I7VH21</accession>
<dbReference type="AlphaFoldDB" id="A0A1I7VH21"/>
<reference evidence="2" key="1">
    <citation type="submission" date="2012-04" db="EMBL/GenBank/DDBJ databases">
        <title>The Genome Sequence of Loa loa.</title>
        <authorList>
            <consortium name="The Broad Institute Genome Sequencing Platform"/>
            <consortium name="Broad Institute Genome Sequencing Center for Infectious Disease"/>
            <person name="Nutman T.B."/>
            <person name="Fink D.L."/>
            <person name="Russ C."/>
            <person name="Young S."/>
            <person name="Zeng Q."/>
            <person name="Gargeya S."/>
            <person name="Alvarado L."/>
            <person name="Berlin A."/>
            <person name="Chapman S.B."/>
            <person name="Chen Z."/>
            <person name="Freedman E."/>
            <person name="Gellesch M."/>
            <person name="Goldberg J."/>
            <person name="Griggs A."/>
            <person name="Gujja S."/>
            <person name="Heilman E.R."/>
            <person name="Heiman D."/>
            <person name="Howarth C."/>
            <person name="Mehta T."/>
            <person name="Neiman D."/>
            <person name="Pearson M."/>
            <person name="Roberts A."/>
            <person name="Saif S."/>
            <person name="Shea T."/>
            <person name="Shenoy N."/>
            <person name="Sisk P."/>
            <person name="Stolte C."/>
            <person name="Sykes S."/>
            <person name="White J."/>
            <person name="Yandava C."/>
            <person name="Haas B."/>
            <person name="Henn M.R."/>
            <person name="Nusbaum C."/>
            <person name="Birren B."/>
        </authorList>
    </citation>
    <scope>NUCLEOTIDE SEQUENCE [LARGE SCALE GENOMIC DNA]</scope>
</reference>
<evidence type="ECO:0000313" key="3">
    <source>
        <dbReference type="WBParaSite" id="EN70_2472"/>
    </source>
</evidence>
<protein>
    <submittedName>
        <fullName evidence="3">Uncharacterized protein</fullName>
    </submittedName>
</protein>
<name>A0A1I7VH21_LOALO</name>
<feature type="region of interest" description="Disordered" evidence="1">
    <location>
        <begin position="99"/>
        <end position="120"/>
    </location>
</feature>